<dbReference type="EMBL" id="JALJOT010000011">
    <property type="protein sequence ID" value="KAK9905459.1"/>
    <property type="molecule type" value="Genomic_DNA"/>
</dbReference>
<proteinExistence type="predicted"/>
<organism evidence="2 3">
    <name type="scientific">Coccomyxa subellipsoidea</name>
    <dbReference type="NCBI Taxonomy" id="248742"/>
    <lineage>
        <taxon>Eukaryota</taxon>
        <taxon>Viridiplantae</taxon>
        <taxon>Chlorophyta</taxon>
        <taxon>core chlorophytes</taxon>
        <taxon>Trebouxiophyceae</taxon>
        <taxon>Trebouxiophyceae incertae sedis</taxon>
        <taxon>Coccomyxaceae</taxon>
        <taxon>Coccomyxa</taxon>
    </lineage>
</organism>
<dbReference type="Proteomes" id="UP001491310">
    <property type="component" value="Unassembled WGS sequence"/>
</dbReference>
<evidence type="ECO:0000313" key="2">
    <source>
        <dbReference type="EMBL" id="KAK9905459.1"/>
    </source>
</evidence>
<evidence type="ECO:0008006" key="4">
    <source>
        <dbReference type="Google" id="ProtNLM"/>
    </source>
</evidence>
<feature type="transmembrane region" description="Helical" evidence="1">
    <location>
        <begin position="21"/>
        <end position="43"/>
    </location>
</feature>
<reference evidence="2 3" key="1">
    <citation type="journal article" date="2024" name="Nat. Commun.">
        <title>Phylogenomics reveals the evolutionary origins of lichenization in chlorophyte algae.</title>
        <authorList>
            <person name="Puginier C."/>
            <person name="Libourel C."/>
            <person name="Otte J."/>
            <person name="Skaloud P."/>
            <person name="Haon M."/>
            <person name="Grisel S."/>
            <person name="Petersen M."/>
            <person name="Berrin J.G."/>
            <person name="Delaux P.M."/>
            <person name="Dal Grande F."/>
            <person name="Keller J."/>
        </authorList>
    </citation>
    <scope>NUCLEOTIDE SEQUENCE [LARGE SCALE GENOMIC DNA]</scope>
    <source>
        <strain evidence="2 3">SAG 216-7</strain>
    </source>
</reference>
<comment type="caution">
    <text evidence="2">The sequence shown here is derived from an EMBL/GenBank/DDBJ whole genome shotgun (WGS) entry which is preliminary data.</text>
</comment>
<accession>A0ABR2YH04</accession>
<feature type="transmembrane region" description="Helical" evidence="1">
    <location>
        <begin position="55"/>
        <end position="74"/>
    </location>
</feature>
<protein>
    <recommendedName>
        <fullName evidence="4">YrhK domain-containing protein</fullName>
    </recommendedName>
</protein>
<keyword evidence="1" id="KW-1133">Transmembrane helix</keyword>
<evidence type="ECO:0000256" key="1">
    <source>
        <dbReference type="SAM" id="Phobius"/>
    </source>
</evidence>
<keyword evidence="1" id="KW-0812">Transmembrane</keyword>
<gene>
    <name evidence="2" type="ORF">WJX75_000278</name>
</gene>
<keyword evidence="3" id="KW-1185">Reference proteome</keyword>
<sequence length="110" mass="11856">MFAAGVLIPTNSSDFASLNYWVNWLNFWGGVGFFASGVFGMIPNLDTTVFYVENAIGFGLGSCCFWTGGLLLVIKMSLDQEAEAHYKSLTEDRLKGDSAGSIALSTLSEP</sequence>
<keyword evidence="1" id="KW-0472">Membrane</keyword>
<evidence type="ECO:0000313" key="3">
    <source>
        <dbReference type="Proteomes" id="UP001491310"/>
    </source>
</evidence>
<name>A0ABR2YH04_9CHLO</name>